<reference evidence="3" key="1">
    <citation type="submission" date="2017-03" db="EMBL/GenBank/DDBJ databases">
        <title>Phytopthora megakarya and P. palmivora, two closely related causual agents of cacao black pod achieved similar genome size and gene model numbers by different mechanisms.</title>
        <authorList>
            <person name="Ali S."/>
            <person name="Shao J."/>
            <person name="Larry D.J."/>
            <person name="Kronmiller B."/>
            <person name="Shen D."/>
            <person name="Strem M.D."/>
            <person name="Melnick R.L."/>
            <person name="Guiltinan M.J."/>
            <person name="Tyler B.M."/>
            <person name="Meinhardt L.W."/>
            <person name="Bailey B.A."/>
        </authorList>
    </citation>
    <scope>NUCLEOTIDE SEQUENCE [LARGE SCALE GENOMIC DNA]</scope>
    <source>
        <strain evidence="3">zdho120</strain>
    </source>
</reference>
<accession>A0A225W6L6</accession>
<evidence type="ECO:0000256" key="1">
    <source>
        <dbReference type="SAM" id="MobiDB-lite"/>
    </source>
</evidence>
<organism evidence="2 3">
    <name type="scientific">Phytophthora megakarya</name>
    <dbReference type="NCBI Taxonomy" id="4795"/>
    <lineage>
        <taxon>Eukaryota</taxon>
        <taxon>Sar</taxon>
        <taxon>Stramenopiles</taxon>
        <taxon>Oomycota</taxon>
        <taxon>Peronosporomycetes</taxon>
        <taxon>Peronosporales</taxon>
        <taxon>Peronosporaceae</taxon>
        <taxon>Phytophthora</taxon>
    </lineage>
</organism>
<proteinExistence type="predicted"/>
<gene>
    <name evidence="2" type="ORF">PHMEG_00013492</name>
</gene>
<keyword evidence="3" id="KW-1185">Reference proteome</keyword>
<comment type="caution">
    <text evidence="2">The sequence shown here is derived from an EMBL/GenBank/DDBJ whole genome shotgun (WGS) entry which is preliminary data.</text>
</comment>
<dbReference type="AlphaFoldDB" id="A0A225W6L6"/>
<sequence>MYFSACVALTNVQVRDHLLRATDGVRYRDYLRRLNHIDTTGINRRRESNRCARERRQTRLATEVPPANIDESDDGRANSDIDDELTQLSTKY</sequence>
<protein>
    <submittedName>
        <fullName evidence="2">Uncharacterized protein</fullName>
    </submittedName>
</protein>
<feature type="region of interest" description="Disordered" evidence="1">
    <location>
        <begin position="46"/>
        <end position="92"/>
    </location>
</feature>
<dbReference type="EMBL" id="NBNE01001637">
    <property type="protein sequence ID" value="OWZ13222.1"/>
    <property type="molecule type" value="Genomic_DNA"/>
</dbReference>
<feature type="compositionally biased region" description="Basic and acidic residues" evidence="1">
    <location>
        <begin position="46"/>
        <end position="57"/>
    </location>
</feature>
<evidence type="ECO:0000313" key="2">
    <source>
        <dbReference type="EMBL" id="OWZ13222.1"/>
    </source>
</evidence>
<name>A0A225W6L6_9STRA</name>
<dbReference type="Proteomes" id="UP000198211">
    <property type="component" value="Unassembled WGS sequence"/>
</dbReference>
<evidence type="ECO:0000313" key="3">
    <source>
        <dbReference type="Proteomes" id="UP000198211"/>
    </source>
</evidence>